<reference evidence="1 2" key="1">
    <citation type="journal article" date="2015" name="Nature">
        <title>rRNA introns, odd ribosomes, and small enigmatic genomes across a large radiation of phyla.</title>
        <authorList>
            <person name="Brown C.T."/>
            <person name="Hug L.A."/>
            <person name="Thomas B.C."/>
            <person name="Sharon I."/>
            <person name="Castelle C.J."/>
            <person name="Singh A."/>
            <person name="Wilkins M.J."/>
            <person name="Williams K.H."/>
            <person name="Banfield J.F."/>
        </authorList>
    </citation>
    <scope>NUCLEOTIDE SEQUENCE [LARGE SCALE GENOMIC DNA]</scope>
</reference>
<protein>
    <submittedName>
        <fullName evidence="1">Uncharacterized protein</fullName>
    </submittedName>
</protein>
<name>A0A0G1WRQ6_9BACT</name>
<organism evidence="1 2">
    <name type="scientific">Candidatus Adlerbacteria bacterium GW2011_GWC1_50_9</name>
    <dbReference type="NCBI Taxonomy" id="1618608"/>
    <lineage>
        <taxon>Bacteria</taxon>
        <taxon>Candidatus Adleribacteriota</taxon>
    </lineage>
</organism>
<dbReference type="Proteomes" id="UP000034201">
    <property type="component" value="Unassembled WGS sequence"/>
</dbReference>
<evidence type="ECO:0000313" key="1">
    <source>
        <dbReference type="EMBL" id="KKW21235.1"/>
    </source>
</evidence>
<evidence type="ECO:0000313" key="2">
    <source>
        <dbReference type="Proteomes" id="UP000034201"/>
    </source>
</evidence>
<comment type="caution">
    <text evidence="1">The sequence shown here is derived from an EMBL/GenBank/DDBJ whole genome shotgun (WGS) entry which is preliminary data.</text>
</comment>
<sequence length="57" mass="5567">MKTFLILAVVAVVLFAPVVGADRGVAGGLFDANSGERILETAVKVGIAGVVIGGGVA</sequence>
<dbReference type="AlphaFoldDB" id="A0A0G1WRQ6"/>
<accession>A0A0G1WRQ6</accession>
<dbReference type="EMBL" id="LCQQ01000011">
    <property type="protein sequence ID" value="KKW21235.1"/>
    <property type="molecule type" value="Genomic_DNA"/>
</dbReference>
<feature type="non-terminal residue" evidence="1">
    <location>
        <position position="57"/>
    </location>
</feature>
<gene>
    <name evidence="1" type="ORF">UY61_C0011G0001</name>
</gene>
<proteinExistence type="predicted"/>